<dbReference type="EMBL" id="CAXLJM020000004">
    <property type="protein sequence ID" value="CAL8070592.1"/>
    <property type="molecule type" value="Genomic_DNA"/>
</dbReference>
<gene>
    <name evidence="3" type="ORF">ODALV1_LOCUS1323</name>
</gene>
<keyword evidence="4" id="KW-1185">Reference proteome</keyword>
<feature type="compositionally biased region" description="Polar residues" evidence="1">
    <location>
        <begin position="82"/>
        <end position="102"/>
    </location>
</feature>
<comment type="caution">
    <text evidence="3">The sequence shown here is derived from an EMBL/GenBank/DDBJ whole genome shotgun (WGS) entry which is preliminary data.</text>
</comment>
<evidence type="ECO:0000313" key="3">
    <source>
        <dbReference type="EMBL" id="CAL8070592.1"/>
    </source>
</evidence>
<proteinExistence type="predicted"/>
<dbReference type="Proteomes" id="UP001642540">
    <property type="component" value="Unassembled WGS sequence"/>
</dbReference>
<organism evidence="3 4">
    <name type="scientific">Orchesella dallaii</name>
    <dbReference type="NCBI Taxonomy" id="48710"/>
    <lineage>
        <taxon>Eukaryota</taxon>
        <taxon>Metazoa</taxon>
        <taxon>Ecdysozoa</taxon>
        <taxon>Arthropoda</taxon>
        <taxon>Hexapoda</taxon>
        <taxon>Collembola</taxon>
        <taxon>Entomobryomorpha</taxon>
        <taxon>Entomobryoidea</taxon>
        <taxon>Orchesellidae</taxon>
        <taxon>Orchesellinae</taxon>
        <taxon>Orchesella</taxon>
    </lineage>
</organism>
<accession>A0ABP1PPR0</accession>
<feature type="chain" id="PRO_5047318376" evidence="2">
    <location>
        <begin position="24"/>
        <end position="112"/>
    </location>
</feature>
<keyword evidence="2" id="KW-0732">Signal</keyword>
<protein>
    <submittedName>
        <fullName evidence="3">Uncharacterized protein</fullName>
    </submittedName>
</protein>
<feature type="region of interest" description="Disordered" evidence="1">
    <location>
        <begin position="63"/>
        <end position="112"/>
    </location>
</feature>
<sequence length="112" mass="12444">MVNLKAIISIICCLLIVVTPAHSHNMTDQQIDDYNFVIGALTRKYSPNETFIPLLKSYELPPQPLVPSSPNDSAAAEMANEELQNSSSENDDLNTIPTSESKYANKPKYRSM</sequence>
<evidence type="ECO:0000313" key="4">
    <source>
        <dbReference type="Proteomes" id="UP001642540"/>
    </source>
</evidence>
<feature type="signal peptide" evidence="2">
    <location>
        <begin position="1"/>
        <end position="23"/>
    </location>
</feature>
<name>A0ABP1PPR0_9HEXA</name>
<evidence type="ECO:0000256" key="1">
    <source>
        <dbReference type="SAM" id="MobiDB-lite"/>
    </source>
</evidence>
<reference evidence="3 4" key="1">
    <citation type="submission" date="2024-08" db="EMBL/GenBank/DDBJ databases">
        <authorList>
            <person name="Cucini C."/>
            <person name="Frati F."/>
        </authorList>
    </citation>
    <scope>NUCLEOTIDE SEQUENCE [LARGE SCALE GENOMIC DNA]</scope>
</reference>
<evidence type="ECO:0000256" key="2">
    <source>
        <dbReference type="SAM" id="SignalP"/>
    </source>
</evidence>